<dbReference type="FunFam" id="2.60.40.10:FF:000088">
    <property type="entry name" value="Butyrophilin subfamily 1 member A1"/>
    <property type="match status" value="1"/>
</dbReference>
<proteinExistence type="predicted"/>
<dbReference type="Gene3D" id="1.25.10.10">
    <property type="entry name" value="Leucine-rich Repeat Variant"/>
    <property type="match status" value="1"/>
</dbReference>
<evidence type="ECO:0000256" key="4">
    <source>
        <dbReference type="ARBA" id="ARBA00022737"/>
    </source>
</evidence>
<evidence type="ECO:0000256" key="3">
    <source>
        <dbReference type="ARBA" id="ARBA00022729"/>
    </source>
</evidence>
<dbReference type="InterPro" id="IPR055406">
    <property type="entry name" value="HEAT_Maestro"/>
</dbReference>
<dbReference type="Pfam" id="PF21047">
    <property type="entry name" value="HEAT_Maestro"/>
    <property type="match status" value="1"/>
</dbReference>
<protein>
    <recommendedName>
        <fullName evidence="9">Ig-like domain-containing protein</fullName>
    </recommendedName>
</protein>
<name>A0A9D4B8I7_9SAUR</name>
<dbReference type="PANTHER" id="PTHR23120">
    <property type="entry name" value="MAESTRO-RELATED HEAT DOMAIN-CONTAINING"/>
    <property type="match status" value="1"/>
</dbReference>
<dbReference type="GO" id="GO:0005737">
    <property type="term" value="C:cytoplasm"/>
    <property type="evidence" value="ECO:0007669"/>
    <property type="project" value="TreeGrafter"/>
</dbReference>
<dbReference type="InterPro" id="IPR013106">
    <property type="entry name" value="Ig_V-set"/>
</dbReference>
<dbReference type="CDD" id="cd05713">
    <property type="entry name" value="IgV_MOG_like"/>
    <property type="match status" value="1"/>
</dbReference>
<keyword evidence="2" id="KW-0812">Transmembrane</keyword>
<feature type="compositionally biased region" description="Polar residues" evidence="8">
    <location>
        <begin position="388"/>
        <end position="399"/>
    </location>
</feature>
<comment type="caution">
    <text evidence="10">The sequence shown here is derived from an EMBL/GenBank/DDBJ whole genome shotgun (WGS) entry which is preliminary data.</text>
</comment>
<evidence type="ECO:0000256" key="8">
    <source>
        <dbReference type="SAM" id="MobiDB-lite"/>
    </source>
</evidence>
<keyword evidence="11" id="KW-1185">Reference proteome</keyword>
<dbReference type="AlphaFoldDB" id="A0A9D4B8I7"/>
<dbReference type="SMART" id="SM00406">
    <property type="entry name" value="IGv"/>
    <property type="match status" value="1"/>
</dbReference>
<feature type="compositionally biased region" description="Basic residues" evidence="8">
    <location>
        <begin position="326"/>
        <end position="335"/>
    </location>
</feature>
<keyword evidence="7" id="KW-0393">Immunoglobulin domain</keyword>
<dbReference type="InterPro" id="IPR013783">
    <property type="entry name" value="Ig-like_fold"/>
</dbReference>
<dbReference type="SUPFAM" id="SSF48726">
    <property type="entry name" value="Immunoglobulin"/>
    <property type="match status" value="2"/>
</dbReference>
<accession>A0A9D4B8I7</accession>
<dbReference type="Pfam" id="PF07686">
    <property type="entry name" value="V-set"/>
    <property type="match status" value="1"/>
</dbReference>
<dbReference type="SUPFAM" id="SSF48371">
    <property type="entry name" value="ARM repeat"/>
    <property type="match status" value="1"/>
</dbReference>
<dbReference type="Pfam" id="PF22705">
    <property type="entry name" value="C2-set_3"/>
    <property type="match status" value="1"/>
</dbReference>
<dbReference type="PANTHER" id="PTHR23120:SF6">
    <property type="entry name" value="MAESTRO HEAT-LIKE REPEAT FAMILY MEMBER 5"/>
    <property type="match status" value="1"/>
</dbReference>
<dbReference type="InterPro" id="IPR053896">
    <property type="entry name" value="BTN3A2-like_Ig-C"/>
</dbReference>
<dbReference type="FunFam" id="2.60.40.10:FF:000208">
    <property type="entry name" value="Butyrophilin subfamily 1 member A1"/>
    <property type="match status" value="1"/>
</dbReference>
<feature type="domain" description="Ig-like" evidence="9">
    <location>
        <begin position="59"/>
        <end position="156"/>
    </location>
</feature>
<evidence type="ECO:0000259" key="9">
    <source>
        <dbReference type="PROSITE" id="PS50835"/>
    </source>
</evidence>
<dbReference type="GO" id="GO:0016020">
    <property type="term" value="C:membrane"/>
    <property type="evidence" value="ECO:0007669"/>
    <property type="project" value="UniProtKB-SubCell"/>
</dbReference>
<dbReference type="PROSITE" id="PS50835">
    <property type="entry name" value="IG_LIKE"/>
    <property type="match status" value="1"/>
</dbReference>
<dbReference type="InterPro" id="IPR003599">
    <property type="entry name" value="Ig_sub"/>
</dbReference>
<reference evidence="10" key="1">
    <citation type="submission" date="2021-09" db="EMBL/GenBank/DDBJ databases">
        <title>The genome of Mauremys mutica provides insights into the evolution of semi-aquatic lifestyle.</title>
        <authorList>
            <person name="Gong S."/>
            <person name="Gao Y."/>
        </authorList>
    </citation>
    <scope>NUCLEOTIDE SEQUENCE</scope>
    <source>
        <strain evidence="10">MM-2020</strain>
        <tissue evidence="10">Muscle</tissue>
    </source>
</reference>
<gene>
    <name evidence="10" type="ORF">KIL84_012607</name>
</gene>
<evidence type="ECO:0000256" key="6">
    <source>
        <dbReference type="ARBA" id="ARBA00023136"/>
    </source>
</evidence>
<dbReference type="SMART" id="SM00409">
    <property type="entry name" value="IG"/>
    <property type="match status" value="1"/>
</dbReference>
<sequence>MGAPCRGRNGWKRSLPDSADPAMMMGKVPSFSLGSTVGSALPGYVTLCLALQVHRLVSAQFTVTGPDHPIAASLGGEAVLPCHLSPRMSAQNMEVRWFRSQFSAVVHLYRDGQDQYAEQMLEYRGRTELLRDDITNGRVSLRIRDIQLSDKGQYTCFFHSSVTYEEALLELQVAGLGSDPDISVEGHQDGGIRVVCRSSGWYPKPEAQWRDLQGQLLPSASENIFQEAGGLFQTEIAMVLREESSQKVSCCIRNPQLNQERESVISIAAMGTCSDFSQQEQALPEKPQRRKCSWSILSGMKRLCVCSQSDTSMADRDEERTISSQRRWRHLSRKKIAAENQVESEEVKLQEDTEKVELDPTGTKKEASESQGKWEKGSPEEQEEERTPTPSLPSTSHMTMTPGEQLPSAQLQALLMRAVKGLTTPTLEQFQAAEEELRTIVSLHGDKMERVGDIVGRILTWLDNVCDPRARKAALRATALLAHSHPQDVVLSCVAHTLSSDRCAIELWKALGEEPQLPREVLQQLLDKLQQRRREEKSGNVSLAAMRTIYEVLFLWGYREAILEMYPQMLILCVRQVQYVMDLHLPGTYMASTTSSPKEGSSCLNPLSTSVEAVKTLFSMPGYWKEFASIQFHQGWDMIASRYYYSQGVGLIARAMIEFENPQLPAIFREAITTVQREKEEEQRNIAMTFCTEFLQSPSIETIMTKSELQAQLMEWTQDKNPIVRQLSLRGLGSIVLQPEKVQSLRAQLPAIMDMFCDTDRGRVMGAMHQAGHIIYLLNGEGLGSISQDIAVSLRPFIDDERDSVRSAAILLLGNVVSSVKDPDKPIVQQKMIHCLLPLLLHLEDRDESVTLRCKLTLFRCAVFLRWAHLKTLFRSMAWDGSTQLLKCAWKCLMQNNKSHIPKFLFQALEYLESSQTTIRHSAALFIGNTIHHYCDLLSETVTEDGISRLYEAFQEVPFTYDRTTGHILNRYYKWLQKLGNLVSGSAFD</sequence>
<organism evidence="10 11">
    <name type="scientific">Mauremys mutica</name>
    <name type="common">yellowpond turtle</name>
    <dbReference type="NCBI Taxonomy" id="74926"/>
    <lineage>
        <taxon>Eukaryota</taxon>
        <taxon>Metazoa</taxon>
        <taxon>Chordata</taxon>
        <taxon>Craniata</taxon>
        <taxon>Vertebrata</taxon>
        <taxon>Euteleostomi</taxon>
        <taxon>Archelosauria</taxon>
        <taxon>Testudinata</taxon>
        <taxon>Testudines</taxon>
        <taxon>Cryptodira</taxon>
        <taxon>Durocryptodira</taxon>
        <taxon>Testudinoidea</taxon>
        <taxon>Geoemydidae</taxon>
        <taxon>Geoemydinae</taxon>
        <taxon>Mauremys</taxon>
    </lineage>
</organism>
<evidence type="ECO:0000256" key="7">
    <source>
        <dbReference type="ARBA" id="ARBA00023319"/>
    </source>
</evidence>
<dbReference type="Pfam" id="PF23227">
    <property type="entry name" value="HEAT_MROH2B_C"/>
    <property type="match status" value="1"/>
</dbReference>
<feature type="compositionally biased region" description="Basic and acidic residues" evidence="8">
    <location>
        <begin position="345"/>
        <end position="379"/>
    </location>
</feature>
<dbReference type="Proteomes" id="UP000827986">
    <property type="component" value="Unassembled WGS sequence"/>
</dbReference>
<keyword evidence="5" id="KW-1133">Transmembrane helix</keyword>
<evidence type="ECO:0000313" key="11">
    <source>
        <dbReference type="Proteomes" id="UP000827986"/>
    </source>
</evidence>
<dbReference type="InterPro" id="IPR045206">
    <property type="entry name" value="Maestro_heat-like_prot"/>
</dbReference>
<feature type="region of interest" description="Disordered" evidence="8">
    <location>
        <begin position="309"/>
        <end position="403"/>
    </location>
</feature>
<dbReference type="InterPro" id="IPR036179">
    <property type="entry name" value="Ig-like_dom_sf"/>
</dbReference>
<evidence type="ECO:0000256" key="1">
    <source>
        <dbReference type="ARBA" id="ARBA00004370"/>
    </source>
</evidence>
<dbReference type="InterPro" id="IPR007110">
    <property type="entry name" value="Ig-like_dom"/>
</dbReference>
<dbReference type="InterPro" id="IPR011989">
    <property type="entry name" value="ARM-like"/>
</dbReference>
<evidence type="ECO:0000256" key="2">
    <source>
        <dbReference type="ARBA" id="ARBA00022692"/>
    </source>
</evidence>
<dbReference type="InterPro" id="IPR016024">
    <property type="entry name" value="ARM-type_fold"/>
</dbReference>
<keyword evidence="3" id="KW-0732">Signal</keyword>
<keyword evidence="4" id="KW-0677">Repeat</keyword>
<comment type="subcellular location">
    <subcellularLocation>
        <location evidence="1">Membrane</location>
    </subcellularLocation>
</comment>
<dbReference type="Gene3D" id="2.60.40.10">
    <property type="entry name" value="Immunoglobulins"/>
    <property type="match status" value="2"/>
</dbReference>
<dbReference type="EMBL" id="JAHDVG010000464">
    <property type="protein sequence ID" value="KAH1184666.1"/>
    <property type="molecule type" value="Genomic_DNA"/>
</dbReference>
<evidence type="ECO:0000256" key="5">
    <source>
        <dbReference type="ARBA" id="ARBA00022989"/>
    </source>
</evidence>
<dbReference type="InterPro" id="IPR048465">
    <property type="entry name" value="Maestro-like_HEAT"/>
</dbReference>
<keyword evidence="6" id="KW-0472">Membrane</keyword>
<evidence type="ECO:0000313" key="10">
    <source>
        <dbReference type="EMBL" id="KAH1184666.1"/>
    </source>
</evidence>